<evidence type="ECO:0000256" key="5">
    <source>
        <dbReference type="ARBA" id="ARBA00022679"/>
    </source>
</evidence>
<dbReference type="EMBL" id="CAJNOC010000513">
    <property type="protein sequence ID" value="CAF0770446.1"/>
    <property type="molecule type" value="Genomic_DNA"/>
</dbReference>
<feature type="binding site" evidence="16">
    <location>
        <position position="763"/>
    </location>
    <ligand>
        <name>ATP</name>
        <dbReference type="ChEBI" id="CHEBI:30616"/>
    </ligand>
</feature>
<dbReference type="Pfam" id="PF00069">
    <property type="entry name" value="Pkinase"/>
    <property type="match status" value="1"/>
</dbReference>
<dbReference type="OrthoDB" id="122279at2759"/>
<dbReference type="InterPro" id="IPR017441">
    <property type="entry name" value="Protein_kinase_ATP_BS"/>
</dbReference>
<dbReference type="Gene3D" id="1.10.510.10">
    <property type="entry name" value="Transferase(Phosphotransferase) domain 1"/>
    <property type="match status" value="1"/>
</dbReference>
<dbReference type="GO" id="GO:0004712">
    <property type="term" value="F:protein serine/threonine/tyrosine kinase activity"/>
    <property type="evidence" value="ECO:0007669"/>
    <property type="project" value="UniProtKB-EC"/>
</dbReference>
<evidence type="ECO:0000313" key="19">
    <source>
        <dbReference type="Proteomes" id="UP000663879"/>
    </source>
</evidence>
<evidence type="ECO:0000256" key="15">
    <source>
        <dbReference type="ARBA" id="ARBA00051680"/>
    </source>
</evidence>
<evidence type="ECO:0000256" key="7">
    <source>
        <dbReference type="ARBA" id="ARBA00022777"/>
    </source>
</evidence>
<evidence type="ECO:0000256" key="16">
    <source>
        <dbReference type="PROSITE-ProRule" id="PRU10141"/>
    </source>
</evidence>
<dbReference type="GO" id="GO:0043066">
    <property type="term" value="P:negative regulation of apoptotic process"/>
    <property type="evidence" value="ECO:0007669"/>
    <property type="project" value="TreeGrafter"/>
</dbReference>
<dbReference type="Proteomes" id="UP000663879">
    <property type="component" value="Unassembled WGS sequence"/>
</dbReference>
<reference evidence="18" key="1">
    <citation type="submission" date="2021-02" db="EMBL/GenBank/DDBJ databases">
        <authorList>
            <person name="Nowell W R."/>
        </authorList>
    </citation>
    <scope>NUCLEOTIDE SEQUENCE</scope>
    <source>
        <strain evidence="18">Ploen Becks lab</strain>
    </source>
</reference>
<dbReference type="SUPFAM" id="SSF56112">
    <property type="entry name" value="Protein kinase-like (PK-like)"/>
    <property type="match status" value="1"/>
</dbReference>
<evidence type="ECO:0000256" key="8">
    <source>
        <dbReference type="ARBA" id="ARBA00022840"/>
    </source>
</evidence>
<dbReference type="GO" id="GO:0070374">
    <property type="term" value="P:positive regulation of ERK1 and ERK2 cascade"/>
    <property type="evidence" value="ECO:0007669"/>
    <property type="project" value="TreeGrafter"/>
</dbReference>
<evidence type="ECO:0000256" key="10">
    <source>
        <dbReference type="ARBA" id="ARBA00040421"/>
    </source>
</evidence>
<comment type="catalytic activity">
    <reaction evidence="14">
        <text>L-threonyl-[protein] + ATP = O-phospho-L-threonyl-[protein] + ADP + H(+)</text>
        <dbReference type="Rhea" id="RHEA:46608"/>
        <dbReference type="Rhea" id="RHEA-COMP:11060"/>
        <dbReference type="Rhea" id="RHEA-COMP:11605"/>
        <dbReference type="ChEBI" id="CHEBI:15378"/>
        <dbReference type="ChEBI" id="CHEBI:30013"/>
        <dbReference type="ChEBI" id="CHEBI:30616"/>
        <dbReference type="ChEBI" id="CHEBI:61977"/>
        <dbReference type="ChEBI" id="CHEBI:456216"/>
        <dbReference type="EC" id="2.7.12.1"/>
    </reaction>
</comment>
<keyword evidence="5" id="KW-0808">Transferase</keyword>
<keyword evidence="6 16" id="KW-0547">Nucleotide-binding</keyword>
<comment type="catalytic activity">
    <reaction evidence="15">
        <text>L-tyrosyl-[protein] + ATP = O-phospho-L-tyrosyl-[protein] + ADP + H(+)</text>
        <dbReference type="Rhea" id="RHEA:10596"/>
        <dbReference type="Rhea" id="RHEA-COMP:10136"/>
        <dbReference type="Rhea" id="RHEA-COMP:20101"/>
        <dbReference type="ChEBI" id="CHEBI:15378"/>
        <dbReference type="ChEBI" id="CHEBI:30616"/>
        <dbReference type="ChEBI" id="CHEBI:46858"/>
        <dbReference type="ChEBI" id="CHEBI:61978"/>
        <dbReference type="ChEBI" id="CHEBI:456216"/>
        <dbReference type="EC" id="2.7.12.1"/>
    </reaction>
</comment>
<keyword evidence="3" id="KW-0963">Cytoplasm</keyword>
<comment type="subcellular location">
    <subcellularLocation>
        <location evidence="1">Cytoplasm</location>
    </subcellularLocation>
</comment>
<gene>
    <name evidence="18" type="ORF">OXX778_LOCUS4922</name>
</gene>
<evidence type="ECO:0000256" key="4">
    <source>
        <dbReference type="ARBA" id="ARBA00022527"/>
    </source>
</evidence>
<keyword evidence="4" id="KW-0723">Serine/threonine-protein kinase</keyword>
<keyword evidence="8 16" id="KW-0067">ATP-binding</keyword>
<dbReference type="GO" id="GO:0005524">
    <property type="term" value="F:ATP binding"/>
    <property type="evidence" value="ECO:0007669"/>
    <property type="project" value="UniProtKB-UniRule"/>
</dbReference>
<comment type="caution">
    <text evidence="18">The sequence shown here is derived from an EMBL/GenBank/DDBJ whole genome shotgun (WGS) entry which is preliminary data.</text>
</comment>
<evidence type="ECO:0000256" key="6">
    <source>
        <dbReference type="ARBA" id="ARBA00022741"/>
    </source>
</evidence>
<name>A0A813QMJ5_9BILA</name>
<keyword evidence="7" id="KW-0418">Kinase</keyword>
<evidence type="ECO:0000313" key="18">
    <source>
        <dbReference type="EMBL" id="CAF0770446.1"/>
    </source>
</evidence>
<keyword evidence="19" id="KW-1185">Reference proteome</keyword>
<dbReference type="GO" id="GO:0045743">
    <property type="term" value="P:positive regulation of fibroblast growth factor receptor signaling pathway"/>
    <property type="evidence" value="ECO:0007669"/>
    <property type="project" value="TreeGrafter"/>
</dbReference>
<accession>A0A813QMJ5</accession>
<dbReference type="PROSITE" id="PS50011">
    <property type="entry name" value="PROTEIN_KINASE_DOM"/>
    <property type="match status" value="1"/>
</dbReference>
<evidence type="ECO:0000256" key="2">
    <source>
        <dbReference type="ARBA" id="ARBA00013203"/>
    </source>
</evidence>
<comment type="catalytic activity">
    <reaction evidence="13">
        <text>L-seryl-[protein] + ATP = O-phospho-L-seryl-[protein] + ADP + H(+)</text>
        <dbReference type="Rhea" id="RHEA:17989"/>
        <dbReference type="Rhea" id="RHEA-COMP:9863"/>
        <dbReference type="Rhea" id="RHEA-COMP:11604"/>
        <dbReference type="ChEBI" id="CHEBI:15378"/>
        <dbReference type="ChEBI" id="CHEBI:29999"/>
        <dbReference type="ChEBI" id="CHEBI:30616"/>
        <dbReference type="ChEBI" id="CHEBI:83421"/>
        <dbReference type="ChEBI" id="CHEBI:456216"/>
        <dbReference type="EC" id="2.7.12.1"/>
    </reaction>
</comment>
<evidence type="ECO:0000256" key="14">
    <source>
        <dbReference type="ARBA" id="ARBA00049308"/>
    </source>
</evidence>
<evidence type="ECO:0000256" key="12">
    <source>
        <dbReference type="ARBA" id="ARBA00042638"/>
    </source>
</evidence>
<dbReference type="EC" id="2.7.12.1" evidence="2"/>
<dbReference type="GO" id="GO:0004674">
    <property type="term" value="F:protein serine/threonine kinase activity"/>
    <property type="evidence" value="ECO:0007669"/>
    <property type="project" value="UniProtKB-KW"/>
</dbReference>
<sequence length="997" mass="114003">MSSSSSSNHFNLNHSQTLLSEIKKFFRNANQLNILLRETNNACKDLKILQTVHLSVENLQLKEADDTFIKSLQKKKLCFVILGQNVLAKALIVNELLSRYLLPFQISSNLNEENWKFIRIRHGKIPSYSYHLVDSDFEVMTDPKSPPMSMSNPLASPGPSSFSLSIDDVRQDDTLIKAREVYNNAQSIEEKTLAFDALKQAESSAENQAILEICLDQRILEQNCEILVHNNQIQKTTYEKLTQNTIPIYIYGIIESSINQSELNEIDQLENLVKTDPIFFVKIPEIDKYLLHHGNSKSFLSSQSSLSSSSLSSLSTSPIVDTHQQKLKRANNFLKFLHNSSQNQSHNSLAIFGQLYNLKYLNIIPSGSTVSIDYDYLDMNIIQGLSQVPVQFESEFCEKWHLFMPNFVSYLKRYLKSYSVRGTTILFKFHEHCLRQFINFAFEIARDMMITPRKIEYAKEKEQILFDSLNSLASVKLEELKNLINNAIETNREAILEASRKFEFNDVELINLDDSGNGIDSNGTSYLTVKYARDYKKCSCQIQELVINKLNNAISQKLTESVEILKENYIGTLKRCLITLEELNMASNDPNSASVSEALQQILNSAYQVDVNLSSSSSILKIFLQRMKELIRNMPWSATPKLDEEWKISIASNMLENLCESKLAKVLCNQMKDKLKSSHNQFQTSLKMLEAKHTGRLERNEENQNLIRKILAPKFAKLCLESTSLKDYVLYGFPTLGKEIGRGQYGVVYSCQKWGKYENLAVKSVVPPDEKHWNDLALEFHYTKQIADHDRIVKLLGSVIDYTYGNGNSPAVLLIMEAMKRDLYQGLKSGLDWKTRLTISLDVVEGIRYLHGLGLVHRDIKLKNVLLDAENRAKITDLGFCKPEAMMSGSIVGTPVHMCPEMFDTKYDNTVDIYAFGILFWYICAGSVSLPKNFEQCSTKDDLWSSVKRGVRPERLPQFDEDCWNLMEMCWQHDPKLRPHVGIVADNLNRIIQKFGL</sequence>
<evidence type="ECO:0000256" key="11">
    <source>
        <dbReference type="ARBA" id="ARBA00041268"/>
    </source>
</evidence>
<dbReference type="AlphaFoldDB" id="A0A813QMJ5"/>
<keyword evidence="9" id="KW-0829">Tyrosine-protein kinase</keyword>
<dbReference type="InterPro" id="IPR051302">
    <property type="entry name" value="Dual_SerThr-Tyr_Kinase"/>
</dbReference>
<dbReference type="GO" id="GO:0005737">
    <property type="term" value="C:cytoplasm"/>
    <property type="evidence" value="ECO:0007669"/>
    <property type="project" value="UniProtKB-SubCell"/>
</dbReference>
<dbReference type="SMART" id="SM00220">
    <property type="entry name" value="S_TKc"/>
    <property type="match status" value="1"/>
</dbReference>
<dbReference type="GO" id="GO:0044344">
    <property type="term" value="P:cellular response to fibroblast growth factor stimulus"/>
    <property type="evidence" value="ECO:0007669"/>
    <property type="project" value="TreeGrafter"/>
</dbReference>
<dbReference type="GO" id="GO:0004713">
    <property type="term" value="F:protein tyrosine kinase activity"/>
    <property type="evidence" value="ECO:0007669"/>
    <property type="project" value="UniProtKB-KW"/>
</dbReference>
<organism evidence="18 19">
    <name type="scientific">Brachionus calyciflorus</name>
    <dbReference type="NCBI Taxonomy" id="104777"/>
    <lineage>
        <taxon>Eukaryota</taxon>
        <taxon>Metazoa</taxon>
        <taxon>Spiralia</taxon>
        <taxon>Gnathifera</taxon>
        <taxon>Rotifera</taxon>
        <taxon>Eurotatoria</taxon>
        <taxon>Monogononta</taxon>
        <taxon>Pseudotrocha</taxon>
        <taxon>Ploima</taxon>
        <taxon>Brachionidae</taxon>
        <taxon>Brachionus</taxon>
    </lineage>
</organism>
<evidence type="ECO:0000256" key="3">
    <source>
        <dbReference type="ARBA" id="ARBA00022490"/>
    </source>
</evidence>
<dbReference type="PROSITE" id="PS00108">
    <property type="entry name" value="PROTEIN_KINASE_ST"/>
    <property type="match status" value="1"/>
</dbReference>
<dbReference type="InterPro" id="IPR008271">
    <property type="entry name" value="Ser/Thr_kinase_AS"/>
</dbReference>
<evidence type="ECO:0000256" key="1">
    <source>
        <dbReference type="ARBA" id="ARBA00004496"/>
    </source>
</evidence>
<dbReference type="PROSITE" id="PS00107">
    <property type="entry name" value="PROTEIN_KINASE_ATP"/>
    <property type="match status" value="1"/>
</dbReference>
<protein>
    <recommendedName>
        <fullName evidence="10">Dual serine/threonine and tyrosine protein kinase</fullName>
        <ecNumber evidence="2">2.7.12.1</ecNumber>
    </recommendedName>
    <alternativeName>
        <fullName evidence="12">Dusty protein kinase</fullName>
    </alternativeName>
    <alternativeName>
        <fullName evidence="11">Receptor-interacting serine/threonine-protein kinase 5</fullName>
    </alternativeName>
</protein>
<dbReference type="PANTHER" id="PTHR46392:SF1">
    <property type="entry name" value="DUAL SERINE_THREONINE AND TYROSINE PROTEIN KINASE"/>
    <property type="match status" value="1"/>
</dbReference>
<evidence type="ECO:0000259" key="17">
    <source>
        <dbReference type="PROSITE" id="PS50011"/>
    </source>
</evidence>
<feature type="domain" description="Protein kinase" evidence="17">
    <location>
        <begin position="734"/>
        <end position="992"/>
    </location>
</feature>
<proteinExistence type="predicted"/>
<dbReference type="InterPro" id="IPR011009">
    <property type="entry name" value="Kinase-like_dom_sf"/>
</dbReference>
<evidence type="ECO:0000256" key="9">
    <source>
        <dbReference type="ARBA" id="ARBA00023137"/>
    </source>
</evidence>
<dbReference type="PANTHER" id="PTHR46392">
    <property type="entry name" value="DUAL SERINE/THREONINE AND TYROSINE PROTEIN KINASE"/>
    <property type="match status" value="1"/>
</dbReference>
<evidence type="ECO:0000256" key="13">
    <source>
        <dbReference type="ARBA" id="ARBA00049003"/>
    </source>
</evidence>
<dbReference type="InterPro" id="IPR000719">
    <property type="entry name" value="Prot_kinase_dom"/>
</dbReference>